<keyword evidence="4" id="KW-1185">Reference proteome</keyword>
<keyword evidence="1" id="KW-1133">Transmembrane helix</keyword>
<feature type="transmembrane region" description="Helical" evidence="1">
    <location>
        <begin position="209"/>
        <end position="228"/>
    </location>
</feature>
<gene>
    <name evidence="3" type="ORF">M3202_20890</name>
</gene>
<dbReference type="Proteomes" id="UP001139179">
    <property type="component" value="Unassembled WGS sequence"/>
</dbReference>
<sequence length="507" mass="53808">MKILKNQGDCMDVFSIISTFNFNLLAIIFIGVMVGIFFGSLPGLTATMSVVLVLPISFGMDAVTGMLLIISVYFGSIYGGCLTAILINTPGTPSAAATAIDGYELTKQGLAYKALTVSTISSVTGGILSVILLIFLAPQMAGVAVNFSAPETFALALFGLSIISSISGDSILKGLIAGLVGLLIASIGLDPIGGFPRFSFGSTNMMGGIDFLPVMIGLFAAAQAFHSIEDIFSKEKILFSVKKIKLKWNEFKGLILNILRSSGMGAFIGMIPGAGGDIAAFAAYNEAKRFSKNPEKFGKGHLGGVAAPEAANNATTGGAMVPLMTLGIPGDAPTAVMLGALMIHGLQPGPMLFQNSVEVVHSLFVGMIVANIFILVCGLYGIRLFIKVLYIPKQVLSPLILVLCVLGAYALGYNFFDVWVMLVSGIIGYFMIKYRIPALPVILALILGPLLESNYRRSLLMSSGSYDIFYTRPVTAILLILAFLALFTPFIKQIITKKGRLLENELT</sequence>
<proteinExistence type="predicted"/>
<accession>A0A9X2DTQ9</accession>
<name>A0A9X2DTQ9_9BACI</name>
<organism evidence="3 4">
    <name type="scientific">Halalkalibacter oceani</name>
    <dbReference type="NCBI Taxonomy" id="1653776"/>
    <lineage>
        <taxon>Bacteria</taxon>
        <taxon>Bacillati</taxon>
        <taxon>Bacillota</taxon>
        <taxon>Bacilli</taxon>
        <taxon>Bacillales</taxon>
        <taxon>Bacillaceae</taxon>
        <taxon>Halalkalibacter</taxon>
    </lineage>
</organism>
<feature type="transmembrane region" description="Helical" evidence="1">
    <location>
        <begin position="12"/>
        <end position="38"/>
    </location>
</feature>
<feature type="transmembrane region" description="Helical" evidence="1">
    <location>
        <begin position="143"/>
        <end position="163"/>
    </location>
</feature>
<reference evidence="3" key="1">
    <citation type="submission" date="2022-05" db="EMBL/GenBank/DDBJ databases">
        <title>Comparative Genomics of Spacecraft Associated Microbes.</title>
        <authorList>
            <person name="Tran M.T."/>
            <person name="Wright A."/>
            <person name="Seuylemezian A."/>
            <person name="Eisen J."/>
            <person name="Coil D."/>
        </authorList>
    </citation>
    <scope>NUCLEOTIDE SEQUENCE</scope>
    <source>
        <strain evidence="3">214.1.1</strain>
    </source>
</reference>
<dbReference type="PANTHER" id="PTHR35342">
    <property type="entry name" value="TRICARBOXYLIC TRANSPORT PROTEIN"/>
    <property type="match status" value="1"/>
</dbReference>
<dbReference type="EMBL" id="JAMBOL010000040">
    <property type="protein sequence ID" value="MCM3716506.1"/>
    <property type="molecule type" value="Genomic_DNA"/>
</dbReference>
<dbReference type="PANTHER" id="PTHR35342:SF5">
    <property type="entry name" value="TRICARBOXYLIC TRANSPORT PROTEIN"/>
    <property type="match status" value="1"/>
</dbReference>
<keyword evidence="1" id="KW-0472">Membrane</keyword>
<feature type="transmembrane region" description="Helical" evidence="1">
    <location>
        <begin position="363"/>
        <end position="386"/>
    </location>
</feature>
<feature type="transmembrane region" description="Helical" evidence="1">
    <location>
        <begin position="471"/>
        <end position="491"/>
    </location>
</feature>
<feature type="transmembrane region" description="Helical" evidence="1">
    <location>
        <begin position="170"/>
        <end position="189"/>
    </location>
</feature>
<dbReference type="Pfam" id="PF01970">
    <property type="entry name" value="TctA"/>
    <property type="match status" value="1"/>
</dbReference>
<protein>
    <submittedName>
        <fullName evidence="3">Tripartite tricarboxylate transporter permease</fullName>
    </submittedName>
</protein>
<comment type="caution">
    <text evidence="3">The sequence shown here is derived from an EMBL/GenBank/DDBJ whole genome shotgun (WGS) entry which is preliminary data.</text>
</comment>
<keyword evidence="1" id="KW-0812">Transmembrane</keyword>
<evidence type="ECO:0000256" key="1">
    <source>
        <dbReference type="SAM" id="Phobius"/>
    </source>
</evidence>
<feature type="transmembrane region" description="Helical" evidence="1">
    <location>
        <begin position="434"/>
        <end position="451"/>
    </location>
</feature>
<feature type="transmembrane region" description="Helical" evidence="1">
    <location>
        <begin position="398"/>
        <end position="422"/>
    </location>
</feature>
<dbReference type="InterPro" id="IPR002823">
    <property type="entry name" value="DUF112_TM"/>
</dbReference>
<evidence type="ECO:0000313" key="4">
    <source>
        <dbReference type="Proteomes" id="UP001139179"/>
    </source>
</evidence>
<evidence type="ECO:0000259" key="2">
    <source>
        <dbReference type="Pfam" id="PF01970"/>
    </source>
</evidence>
<evidence type="ECO:0000313" key="3">
    <source>
        <dbReference type="EMBL" id="MCM3716506.1"/>
    </source>
</evidence>
<dbReference type="AlphaFoldDB" id="A0A9X2DTQ9"/>
<feature type="domain" description="DUF112" evidence="2">
    <location>
        <begin position="25"/>
        <end position="443"/>
    </location>
</feature>
<feature type="transmembrane region" description="Helical" evidence="1">
    <location>
        <begin position="114"/>
        <end position="137"/>
    </location>
</feature>